<dbReference type="InterPro" id="IPR032750">
    <property type="entry name" value="TnsD_C"/>
</dbReference>
<dbReference type="Pfam" id="PF15978">
    <property type="entry name" value="TnsD"/>
    <property type="match status" value="1"/>
</dbReference>
<feature type="domain" description="Transposon Tn7 transposition protein TnsD C-terminal" evidence="2">
    <location>
        <begin position="374"/>
        <end position="516"/>
    </location>
</feature>
<protein>
    <submittedName>
        <fullName evidence="3">TniQ family protein</fullName>
    </submittedName>
</protein>
<proteinExistence type="predicted"/>
<organism evidence="3 4">
    <name type="scientific">Shewanella avicenniae</name>
    <dbReference type="NCBI Taxonomy" id="2814294"/>
    <lineage>
        <taxon>Bacteria</taxon>
        <taxon>Pseudomonadati</taxon>
        <taxon>Pseudomonadota</taxon>
        <taxon>Gammaproteobacteria</taxon>
        <taxon>Alteromonadales</taxon>
        <taxon>Shewanellaceae</taxon>
        <taxon>Shewanella</taxon>
    </lineage>
</organism>
<dbReference type="EMBL" id="CP071503">
    <property type="protein sequence ID" value="QSX34471.1"/>
    <property type="molecule type" value="Genomic_DNA"/>
</dbReference>
<evidence type="ECO:0000259" key="1">
    <source>
        <dbReference type="Pfam" id="PF06527"/>
    </source>
</evidence>
<dbReference type="Proteomes" id="UP000662770">
    <property type="component" value="Chromosome"/>
</dbReference>
<evidence type="ECO:0000313" key="4">
    <source>
        <dbReference type="Proteomes" id="UP000662770"/>
    </source>
</evidence>
<dbReference type="Pfam" id="PF06527">
    <property type="entry name" value="TniQ"/>
    <property type="match status" value="1"/>
</dbReference>
<feature type="domain" description="TniQ" evidence="1">
    <location>
        <begin position="9"/>
        <end position="157"/>
    </location>
</feature>
<reference evidence="3 4" key="1">
    <citation type="submission" date="2021-03" db="EMBL/GenBank/DDBJ databases">
        <title>Novel species identification of genus Shewanella.</title>
        <authorList>
            <person name="Liu G."/>
            <person name="Zhang Q."/>
        </authorList>
    </citation>
    <scope>NUCLEOTIDE SEQUENCE [LARGE SCALE GENOMIC DNA]</scope>
    <source>
        <strain evidence="3 4">FJAT-51800</strain>
    </source>
</reference>
<sequence length="531" mass="61178">MSEMEGSWLPGESAYSVVARAYLCSPYASWKRTNQASFGHQEVRIHPVLPGHLPAIAALARTSIAELRLRASGHVLVSFGLLTPDRRVKLMQSESALNASKVIEHGRLSAAKVSFGHQLKCCPRCVELDEDNYGVAYWHTVHQLHGVLVCPEHGLVLNSVSCGDGGVNHQYVLPSNNLMHENGRDKAIYLSQYISSLYALLCRYSPLCDMARLYQGWLEHKQLLSQCHRIRWRELRRRLNQFWGELFDPLLSGLPADLMRFQYVPRLVHQNCPTHYIRHVLIMAFLTDTPTAFFNGPPSKPKSAPLKSPDCVDEIKVLALLDKGLSMRQVSVQLQYSVGTVKGIALRHQRLIGRRRQKITPQIERDIWRKAIYGQHREIIAKTFNVSNGAVEQIIQSHRGLSDWRRHLRFVVRRRQARETLVDFMGRHPDASRNEIKMQCSAYIWLYKRDKQWLYEQLPERMKGVLRGPMNWDVRDFAILLQMHELTGPYNSLSALDRALGGHNWLLTYREKLPRSLEYAYRHLLTATNDR</sequence>
<evidence type="ECO:0000313" key="3">
    <source>
        <dbReference type="EMBL" id="QSX34471.1"/>
    </source>
</evidence>
<evidence type="ECO:0000259" key="2">
    <source>
        <dbReference type="Pfam" id="PF15978"/>
    </source>
</evidence>
<keyword evidence="4" id="KW-1185">Reference proteome</keyword>
<gene>
    <name evidence="3" type="ORF">JYB87_04265</name>
</gene>
<accession>A0ABX7QSM0</accession>
<name>A0ABX7QSM0_9GAMM</name>
<dbReference type="InterPro" id="IPR009492">
    <property type="entry name" value="TniQ"/>
</dbReference>
<dbReference type="RefSeq" id="WP_207355673.1">
    <property type="nucleotide sequence ID" value="NZ_CP071503.1"/>
</dbReference>